<evidence type="ECO:0000313" key="3">
    <source>
        <dbReference type="EMBL" id="RUR84056.1"/>
    </source>
</evidence>
<keyword evidence="1 3" id="KW-0378">Hydrolase</keyword>
<dbReference type="GO" id="GO:0016020">
    <property type="term" value="C:membrane"/>
    <property type="evidence" value="ECO:0007669"/>
    <property type="project" value="TreeGrafter"/>
</dbReference>
<reference evidence="3 4" key="1">
    <citation type="journal article" date="2019" name="Genome Biol. Evol.">
        <title>Day and night: Metabolic profiles and evolutionary relationships of six axenic non-marine cyanobacteria.</title>
        <authorList>
            <person name="Will S.E."/>
            <person name="Henke P."/>
            <person name="Boedeker C."/>
            <person name="Huang S."/>
            <person name="Brinkmann H."/>
            <person name="Rohde M."/>
            <person name="Jarek M."/>
            <person name="Friedl T."/>
            <person name="Seufert S."/>
            <person name="Schumacher M."/>
            <person name="Overmann J."/>
            <person name="Neumann-Schaal M."/>
            <person name="Petersen J."/>
        </authorList>
    </citation>
    <scope>NUCLEOTIDE SEQUENCE [LARGE SCALE GENOMIC DNA]</scope>
    <source>
        <strain evidence="3 4">PCC 6912</strain>
    </source>
</reference>
<accession>A0A3S0YGF5</accession>
<dbReference type="GO" id="GO:0016787">
    <property type="term" value="F:hydrolase activity"/>
    <property type="evidence" value="ECO:0007669"/>
    <property type="project" value="UniProtKB-KW"/>
</dbReference>
<dbReference type="InterPro" id="IPR000073">
    <property type="entry name" value="AB_hydrolase_1"/>
</dbReference>
<protein>
    <submittedName>
        <fullName evidence="3">AB hydrolase superfamily protein YdjP</fullName>
    </submittedName>
</protein>
<dbReference type="Gene3D" id="3.40.50.1820">
    <property type="entry name" value="alpha/beta hydrolase"/>
    <property type="match status" value="1"/>
</dbReference>
<proteinExistence type="predicted"/>
<dbReference type="Proteomes" id="UP000268857">
    <property type="component" value="Unassembled WGS sequence"/>
</dbReference>
<evidence type="ECO:0000313" key="4">
    <source>
        <dbReference type="Proteomes" id="UP000268857"/>
    </source>
</evidence>
<evidence type="ECO:0000256" key="1">
    <source>
        <dbReference type="ARBA" id="ARBA00022801"/>
    </source>
</evidence>
<dbReference type="RefSeq" id="WP_016873468.1">
    <property type="nucleotide sequence ID" value="NZ_AJLN01000045.1"/>
</dbReference>
<organism evidence="3 4">
    <name type="scientific">Chlorogloeopsis fritschii PCC 6912</name>
    <dbReference type="NCBI Taxonomy" id="211165"/>
    <lineage>
        <taxon>Bacteria</taxon>
        <taxon>Bacillati</taxon>
        <taxon>Cyanobacteriota</taxon>
        <taxon>Cyanophyceae</taxon>
        <taxon>Nostocales</taxon>
        <taxon>Chlorogloeopsidaceae</taxon>
        <taxon>Chlorogloeopsis</taxon>
    </lineage>
</organism>
<dbReference type="PANTHER" id="PTHR43798:SF31">
    <property type="entry name" value="AB HYDROLASE SUPERFAMILY PROTEIN YCLE"/>
    <property type="match status" value="1"/>
</dbReference>
<dbReference type="Pfam" id="PF00561">
    <property type="entry name" value="Abhydrolase_1"/>
    <property type="match status" value="1"/>
</dbReference>
<sequence length="270" mass="31051">MPFLTADDGIPIYYTDQGQGIPIFLIHGWMMNHQFFKYNIPVLAQTHRVVTMDIRGHGYSGKQEINWTLQQAARDVRQIVNYLDLSEVILVGWSMGTTLIHNYFDQFGSEKLKGAVFIDMTPYLLKTEDWEHAVFGKMDLQAAVNLASSIIKDRMQIAEKFVPACFNVNLVVDPALRESWMRESMLTPNSAMVAFWLDMVTYDWRSHLAQIPVPVLLCYGAHSAVYPTQLGKHMHERIHNSQLIMFEHSGHSPFWEEPERFNAEVARFAG</sequence>
<comment type="caution">
    <text evidence="3">The sequence shown here is derived from an EMBL/GenBank/DDBJ whole genome shotgun (WGS) entry which is preliminary data.</text>
</comment>
<gene>
    <name evidence="3" type="primary">ydjP</name>
    <name evidence="3" type="ORF">PCC6912_16500</name>
</gene>
<keyword evidence="4" id="KW-1185">Reference proteome</keyword>
<feature type="domain" description="AB hydrolase-1" evidence="2">
    <location>
        <begin position="22"/>
        <end position="258"/>
    </location>
</feature>
<evidence type="ECO:0000259" key="2">
    <source>
        <dbReference type="Pfam" id="PF00561"/>
    </source>
</evidence>
<name>A0A3S0YGF5_CHLFR</name>
<dbReference type="STRING" id="211165.GCA_000317285_00907"/>
<dbReference type="SUPFAM" id="SSF53474">
    <property type="entry name" value="alpha/beta-Hydrolases"/>
    <property type="match status" value="1"/>
</dbReference>
<dbReference type="InterPro" id="IPR029058">
    <property type="entry name" value="AB_hydrolase_fold"/>
</dbReference>
<dbReference type="AlphaFoldDB" id="A0A3S0YGF5"/>
<dbReference type="InterPro" id="IPR050266">
    <property type="entry name" value="AB_hydrolase_sf"/>
</dbReference>
<dbReference type="OrthoDB" id="9773293at2"/>
<dbReference type="PANTHER" id="PTHR43798">
    <property type="entry name" value="MONOACYLGLYCEROL LIPASE"/>
    <property type="match status" value="1"/>
</dbReference>
<dbReference type="EMBL" id="RSCJ01000005">
    <property type="protein sequence ID" value="RUR84056.1"/>
    <property type="molecule type" value="Genomic_DNA"/>
</dbReference>